<evidence type="ECO:0000256" key="14">
    <source>
        <dbReference type="ARBA" id="ARBA00022833"/>
    </source>
</evidence>
<dbReference type="Pfam" id="PF01433">
    <property type="entry name" value="Peptidase_M1"/>
    <property type="match status" value="4"/>
</dbReference>
<feature type="active site" description="Proton acceptor" evidence="22">
    <location>
        <position position="1478"/>
    </location>
</feature>
<keyword evidence="9" id="KW-0645">Protease</keyword>
<evidence type="ECO:0000256" key="18">
    <source>
        <dbReference type="ARBA" id="ARBA00023136"/>
    </source>
</evidence>
<dbReference type="FunFam" id="2.60.40.1910:FF:000008">
    <property type="entry name" value="Aminopeptidase"/>
    <property type="match status" value="4"/>
</dbReference>
<evidence type="ECO:0000259" key="26">
    <source>
        <dbReference type="Pfam" id="PF11838"/>
    </source>
</evidence>
<gene>
    <name evidence="28" type="ORF">TCMB3V08_LOCUS252</name>
</gene>
<feature type="site" description="Transition state stabilizer" evidence="24">
    <location>
        <position position="1563"/>
    </location>
</feature>
<feature type="domain" description="Aminopeptidase N-like N-terminal" evidence="27">
    <location>
        <begin position="297"/>
        <end position="490"/>
    </location>
</feature>
<evidence type="ECO:0000259" key="27">
    <source>
        <dbReference type="Pfam" id="PF17900"/>
    </source>
</evidence>
<keyword evidence="7" id="KW-1003">Cell membrane</keyword>
<reference evidence="28" key="1">
    <citation type="submission" date="2020-11" db="EMBL/GenBank/DDBJ databases">
        <authorList>
            <person name="Tran Van P."/>
        </authorList>
    </citation>
    <scope>NUCLEOTIDE SEQUENCE</scope>
</reference>
<feature type="domain" description="ERAP1-like C-terminal" evidence="26">
    <location>
        <begin position="1718"/>
        <end position="2042"/>
    </location>
</feature>
<dbReference type="InterPro" id="IPR001930">
    <property type="entry name" value="Peptidase_M1"/>
</dbReference>
<dbReference type="GO" id="GO:0042277">
    <property type="term" value="F:peptide binding"/>
    <property type="evidence" value="ECO:0007669"/>
    <property type="project" value="TreeGrafter"/>
</dbReference>
<dbReference type="Pfam" id="PF17900">
    <property type="entry name" value="Peptidase_M1_N"/>
    <property type="match status" value="4"/>
</dbReference>
<proteinExistence type="inferred from homology"/>
<dbReference type="GO" id="GO:0008270">
    <property type="term" value="F:zinc ion binding"/>
    <property type="evidence" value="ECO:0007669"/>
    <property type="project" value="InterPro"/>
</dbReference>
<evidence type="ECO:0000256" key="15">
    <source>
        <dbReference type="ARBA" id="ARBA00022968"/>
    </source>
</evidence>
<feature type="binding site" evidence="23">
    <location>
        <position position="1500"/>
    </location>
    <ligand>
        <name>Zn(2+)</name>
        <dbReference type="ChEBI" id="CHEBI:29105"/>
        <note>catalytic</note>
    </ligand>
</feature>
<dbReference type="InterPro" id="IPR034016">
    <property type="entry name" value="M1_APN-typ"/>
</dbReference>
<feature type="domain" description="Peptidase M1 membrane alanine aminopeptidase" evidence="25">
    <location>
        <begin position="523"/>
        <end position="744"/>
    </location>
</feature>
<dbReference type="PANTHER" id="PTHR11533">
    <property type="entry name" value="PROTEASE M1 ZINC METALLOPROTEASE"/>
    <property type="match status" value="1"/>
</dbReference>
<evidence type="ECO:0000256" key="21">
    <source>
        <dbReference type="ARBA" id="ARBA00023288"/>
    </source>
</evidence>
<evidence type="ECO:0000256" key="16">
    <source>
        <dbReference type="ARBA" id="ARBA00022989"/>
    </source>
</evidence>
<keyword evidence="8" id="KW-0336">GPI-anchor</keyword>
<dbReference type="GO" id="GO:0070006">
    <property type="term" value="F:metalloaminopeptidase activity"/>
    <property type="evidence" value="ECO:0007669"/>
    <property type="project" value="TreeGrafter"/>
</dbReference>
<dbReference type="EC" id="3.4.11.2" evidence="5"/>
<dbReference type="PRINTS" id="PR00756">
    <property type="entry name" value="ALADIPTASE"/>
</dbReference>
<keyword evidence="18" id="KW-0472">Membrane</keyword>
<dbReference type="GO" id="GO:0005615">
    <property type="term" value="C:extracellular space"/>
    <property type="evidence" value="ECO:0007669"/>
    <property type="project" value="TreeGrafter"/>
</dbReference>
<dbReference type="InterPro" id="IPR027268">
    <property type="entry name" value="Peptidase_M4/M1_CTD_sf"/>
</dbReference>
<feature type="binding site" evidence="23">
    <location>
        <position position="1477"/>
    </location>
    <ligand>
        <name>Zn(2+)</name>
        <dbReference type="ChEBI" id="CHEBI:29105"/>
        <note>catalytic</note>
    </ligand>
</feature>
<evidence type="ECO:0000256" key="24">
    <source>
        <dbReference type="PIRSR" id="PIRSR634016-4"/>
    </source>
</evidence>
<feature type="domain" description="Peptidase M1 membrane alanine aminopeptidase" evidence="25">
    <location>
        <begin position="3199"/>
        <end position="3421"/>
    </location>
</feature>
<evidence type="ECO:0000256" key="11">
    <source>
        <dbReference type="ARBA" id="ARBA00022723"/>
    </source>
</evidence>
<dbReference type="InterPro" id="IPR045357">
    <property type="entry name" value="Aminopeptidase_N-like_N"/>
</dbReference>
<dbReference type="FunFam" id="2.60.40.1730:FF:000012">
    <property type="entry name" value="Aminopeptidase N"/>
    <property type="match status" value="3"/>
</dbReference>
<feature type="domain" description="Aminopeptidase N-like N-terminal" evidence="27">
    <location>
        <begin position="2978"/>
        <end position="3165"/>
    </location>
</feature>
<evidence type="ECO:0000256" key="3">
    <source>
        <dbReference type="ARBA" id="ARBA00004609"/>
    </source>
</evidence>
<evidence type="ECO:0000256" key="20">
    <source>
        <dbReference type="ARBA" id="ARBA00023180"/>
    </source>
</evidence>
<evidence type="ECO:0000313" key="28">
    <source>
        <dbReference type="EMBL" id="CAD7567451.1"/>
    </source>
</evidence>
<dbReference type="InterPro" id="IPR050344">
    <property type="entry name" value="Peptidase_M1_aminopeptidases"/>
</dbReference>
<feature type="domain" description="ERAP1-like C-terminal" evidence="26">
    <location>
        <begin position="19"/>
        <end position="165"/>
    </location>
</feature>
<dbReference type="Gene3D" id="1.10.390.10">
    <property type="entry name" value="Neutral Protease Domain 2"/>
    <property type="match status" value="5"/>
</dbReference>
<evidence type="ECO:0000256" key="8">
    <source>
        <dbReference type="ARBA" id="ARBA00022622"/>
    </source>
</evidence>
<dbReference type="Gene3D" id="2.60.40.1910">
    <property type="match status" value="4"/>
</dbReference>
<evidence type="ECO:0000256" key="1">
    <source>
        <dbReference type="ARBA" id="ARBA00000098"/>
    </source>
</evidence>
<dbReference type="Gene3D" id="2.60.40.1730">
    <property type="entry name" value="tricorn interacting facor f3 domain"/>
    <property type="match status" value="4"/>
</dbReference>
<keyword evidence="12" id="KW-0732">Signal</keyword>
<dbReference type="Gene3D" id="1.25.50.20">
    <property type="match status" value="4"/>
</dbReference>
<keyword evidence="19" id="KW-1015">Disulfide bond</keyword>
<feature type="domain" description="Aminopeptidase N-like N-terminal" evidence="27">
    <location>
        <begin position="2158"/>
        <end position="2347"/>
    </location>
</feature>
<keyword evidence="17" id="KW-0482">Metalloprotease</keyword>
<evidence type="ECO:0000259" key="25">
    <source>
        <dbReference type="Pfam" id="PF01433"/>
    </source>
</evidence>
<feature type="domain" description="Peptidase M1 membrane alanine aminopeptidase" evidence="25">
    <location>
        <begin position="1405"/>
        <end position="1630"/>
    </location>
</feature>
<evidence type="ECO:0000256" key="13">
    <source>
        <dbReference type="ARBA" id="ARBA00022801"/>
    </source>
</evidence>
<evidence type="ECO:0000256" key="17">
    <source>
        <dbReference type="ARBA" id="ARBA00023049"/>
    </source>
</evidence>
<evidence type="ECO:0000256" key="2">
    <source>
        <dbReference type="ARBA" id="ARBA00004606"/>
    </source>
</evidence>
<evidence type="ECO:0000256" key="4">
    <source>
        <dbReference type="ARBA" id="ARBA00010136"/>
    </source>
</evidence>
<dbReference type="GO" id="GO:0043171">
    <property type="term" value="P:peptide catabolic process"/>
    <property type="evidence" value="ECO:0007669"/>
    <property type="project" value="TreeGrafter"/>
</dbReference>
<keyword evidence="20" id="KW-0325">Glycoprotein</keyword>
<feature type="domain" description="Peptidase M1 membrane alanine aminopeptidase" evidence="25">
    <location>
        <begin position="2378"/>
        <end position="2464"/>
    </location>
</feature>
<dbReference type="SUPFAM" id="SSF63737">
    <property type="entry name" value="Leukotriene A4 hydrolase N-terminal domain"/>
    <property type="match status" value="4"/>
</dbReference>
<evidence type="ECO:0000256" key="5">
    <source>
        <dbReference type="ARBA" id="ARBA00012564"/>
    </source>
</evidence>
<comment type="subcellular location">
    <subcellularLocation>
        <location evidence="3">Cell membrane</location>
        <topology evidence="3">Lipid-anchor</topology>
        <topology evidence="3">GPI-anchor</topology>
    </subcellularLocation>
    <subcellularLocation>
        <location evidence="2">Membrane</location>
        <topology evidence="2">Single-pass type II membrane protein</topology>
    </subcellularLocation>
</comment>
<keyword evidence="11 23" id="KW-0479">Metal-binding</keyword>
<dbReference type="FunFam" id="1.25.50.20:FF:000001">
    <property type="entry name" value="Aminopeptidase"/>
    <property type="match status" value="3"/>
</dbReference>
<keyword evidence="14 23" id="KW-0862">Zinc</keyword>
<evidence type="ECO:0000256" key="22">
    <source>
        <dbReference type="PIRSR" id="PIRSR634016-1"/>
    </source>
</evidence>
<protein>
    <recommendedName>
        <fullName evidence="6">Aminopeptidase N</fullName>
        <ecNumber evidence="5">3.4.11.2</ecNumber>
    </recommendedName>
</protein>
<sequence>MLSSTAEDGEIEVRILVGIAADLKSVVYCTALRHGGEQEWNFLWDRFLAYSNVSTEQTLLLGILGCTSDETLAHRYMNLSLSKTSGIRTQDLSLVFSSVYNSHDIGVDFAINFLTSHHQLINEFHNSVNAVVSFISSLSGVVTKREQVDKLKQFIEDNQDTLGSSAVTSATNTLVSAERNLAWLDAHAQTIAAWINATDTTTVAPGGAPSSYSSTTVRLMLLLSTVLYNLEDVMTESRSTKSYLKIPLVLSTIILGVIAAVRCQLSVDGYFEDEHIEYFETSLRRPTEYRLPGNILPLHYNISLIPDLDTENFTFAGEITIRFRGVKDTTTIVLHMNDTVVDEDSMIIRDLKSNLTISMIFTEYNEDNHFYTIHPGGFIYSGMEYELSFKYEGNLRDDMQGFFRSSYVTKDGEPRWMAATHFQPCRARRAFPCFDEPALKATFTVNIARTEDRQALSNMPVTSVSEPDPNYGNLTWDHFQTTPMPLSTYLMAFIVSDFKNLTVDDYLSVWQREDALPQANYSASIGLKVLRALEDYTELHFFLPKMDEVAVPDYQSGATEQWGLVTYRERLILFVEGVSTSAHRQNIATVIAHEFAHMWFGNLVSPKWWDVLWLNEGFASYFEYFALVEIEPDWRLEEQFVVRVAQPALSADSVNTSHPMTVDVSSPEEISAIFDTISYSKGGEMSVKQVPFLSDSDCSFLVFILFRSGNSSADAEDLFDALNEEYLEDLNLHDINVKTVTNTWTLQMGYPVLTVTRDYSSRRERFLLIPAINGTDTHDYKWWIPLTYTTKSELDFVDTETKQWLTATEESKQLTTPIINQEDWIIFNIQETGFYRVNYDATNWALIAAHLNSDSFEQIPPVNRAQLLDDVFNLARAGYVDYTLVLQMVKYLERETDYVPWYAAFNGLNYVDKRMRGAPSYDYYAWKRFILKLLNKAYTTLGSEGKDTDDHVTKLFRNQILTWACNLGDYACVSSAKQRFAAHMSDPYNNPIDPDLKTMVYCTALRHGGVGEWNFLWDRFITYSNVSTEQTLLLGVLGCTGDEDIAHSYMHLSLSKDSGIRQQDLSLVFPSVYNAHDKGVDFAISYLQLYYTNISDFHNSINSVVSLVSSLSSTLTSEVQATNLRKFVEDVKDDLGDLAYASSLNSLQAAERNLQWLETHSATIAEFAKEQNHRLPTSVVPESYTLKVIPYFEVDSEFTFDGEVVIRVNVKEPTDRIVLHVNQLDIVESSLTITSVSEGTQLTVINTTLDTPRQFFDIQLEEELVEGGVYDVRIIYVGYLNDDMAGFYRSYYKVGEETRWIATTLFHPTNARKALPCFDEPELKAKFRISIARLPKYHSISNAKRIETTTPNTTEDGRIWDEFEETPAMSTYLVSFIVSDFGSSSNLAGNVSVWARESAVSQAAYSVSISQDTLTALEQFTEIDYQLDKMDQAAIPDFSFGAMENWGLVTYRENLLLFDETVSTTANRQSIATIIAHEFSHQWFGDLVTPDWWTYPWLNEGFATYFEYFISAKVEPNWQLNQQFLVEVVQNAFATDALDSSRPMNYNITYSSEIIGVFDTITYDKAGSVIRMLEHVLTSETFRKGLSRYLKSQSYQSTNPDILYSHLQAQHSETVGSDESVDVKQIMDSWGNQKGYPLISVTRDYQAGTANVTQVIIIIKRFLLMPTSDTSDDGYNWWVPLSYTSRSEADFTMTSPAVWITPSDSQLQLTGIGGSGDWVIFNIQETGYYRVNYDAQNWQLITNQLNSDQFDVIHVLNRAQLLDDSLNLARAGILDYATALDVTSYLYRETDYIPWYSAFNAFNFLNIRLRGASPAGYQLFKDYILGQLEDLYNSLEFQVRATDDHVTKLLRTSVLSWACTFDHEGCVSNATQHFAQMMADPDNYIIPADLTIVTYCTSLRHGGETEWEYLWQKYLTSTVSTEQVLLLSALGCTTQETLINRYLTLSITEDSGIRKQDAASVFSAVYSNVGGIDLAFNFLTENYESISQFYGGMNSIGNIITGIATRLSTQEQADRLGQFIESHQDNLGSALLASQRALETVQENLNWLDTNGEKILSWLNDTVNPTTTAAPTGNGASRHVQTSLLLLLPSIVMWWRLALYFFKIHQETQKINMLLLGPVFFIVLTVATSSPIPESRIGLTPAVEPFAGVEYLLPTNVVPQKYVLLLKPNLAGDFAFSGEMTMTVQVTTATNTITFHTNDMDVASVTVTNIDTASVVQVTNQVYIETYDFYTLTLESVVAVGNYEIHVVYTGYHKDDMRGFYRSSYVNSNDQKVWLASTHFEPVRARRAFPCFDEPALKAKFQISIAVPEGLHAISNMPINTSAINDGEDGLDWYHFEETPMPMSTYLVAFVVSDFEKTSEDSVSIWHRPGLQSQALYSASVSPKIIDKLEEFTGVSYHLPKMDEVAVPDFSAGAMENWGLVTYRERALLFEEGVSTSSYKQSIATVIAHEFGHQWFGDLVETTWRLEEQFVVREVHSAFSADASEWSHPMTYDVYSPTEIGNIFDSISYAKAEANDLFKALEEQHKEDFPNPELSDEELQDVFESWTLQMGYPVITVTRDYALGTVNVNQERFLLTDSSSTDDHDYKWWVPLTFTTKTEKDFTDTTTKEWLKRTEENKQLTTLTPVTSEWVLFNIQQTGFYRVNYDTTNWKLLISQLNSDQYEVIPPVNRAQLLDDAFNLARAGLLDYSILFSLTDYLARETDYIPWYAAFNGFSFLNTRLNKASDSEYSVFKNYVLSLLEKAYATLGFEEKTTDGHVDRLNRNLILTWACRLGHTDCILKATQHFNAFISDQNANKVAPDLQSVVYCNGLGNSDGAGFDVLWEKAQSTDVSTEQVLILGILGCTAHEDSAHKYINQSYSEETPIRQQDISLVLSSVTSYGNVDFLTSYIQKHYQDRSPSQVRSLISSAANLLRSEDQFSKLEDFVQSNKVYLNVTDEQATSLLSSYHSNKAWATTTGSTILTQVKQQIYRLPTTISPVNYVIKLTPHLEEDRFNFDGEVTITINVAEYTNQIVLHASDMVVDTAATQVTNGGGTIQTISSHETNELRETYTITLVDSLVVGQQYNVYIKFLGNLRDDMYGFYRSYYTVGGVKRWLASTQFESTYARRAFPCFDEPALKATFQINIGRSSTYTSVSNMKIERTDTSDPNLVWDIYKTTPVMSTYLLAFLVSDFEKTENDAQDTSVWHRADAASQANYSIGVSRPLIDAMVAFIGVTFELEKMDQAAIPDFSAGAMENWGLVTYRERLILFDETVSTSADKQGIATTIAHEFAHQWFGNLVSPRWWSYAWLNEGFATYFEWFITAEVEKDWRIEDQFVIKEVQVALAADCLESSHPMTNLVNSPADISSIFDSISYAKAGSVIRMMSHFLSTSIFKAGLNTYLNTHHHNTAEASDLFTTLHTSFLTVNPTSEINVIDIMNTWTTQMGYPVITVNRNYDTGRTAKVKQERFLLTTSTDSSDDHDYKWWIPLTFTTNASKDFTTTQTQIWLKASENEIDLTDIAANDDWIIFNKQQIVNYDNTNWNLIISHMISDQFTNIHMLLPLYRFLLSELRRYELEPDHISHDQ</sequence>
<dbReference type="PANTHER" id="PTHR11533:SF290">
    <property type="entry name" value="AMINOPEPTIDASE"/>
    <property type="match status" value="1"/>
</dbReference>
<feature type="binding site" evidence="23">
    <location>
        <position position="1481"/>
    </location>
    <ligand>
        <name>Zn(2+)</name>
        <dbReference type="ChEBI" id="CHEBI:29105"/>
        <note>catalytic</note>
    </ligand>
</feature>
<keyword evidence="13" id="KW-0378">Hydrolase</keyword>
<dbReference type="EMBL" id="OE179098">
    <property type="protein sequence ID" value="CAD7567451.1"/>
    <property type="molecule type" value="Genomic_DNA"/>
</dbReference>
<comment type="cofactor">
    <cofactor evidence="23">
        <name>Zn(2+)</name>
        <dbReference type="ChEBI" id="CHEBI:29105"/>
    </cofactor>
    <text evidence="23">Binds 1 zinc ion per subunit.</text>
</comment>
<evidence type="ECO:0000256" key="12">
    <source>
        <dbReference type="ARBA" id="ARBA00022729"/>
    </source>
</evidence>
<keyword evidence="21" id="KW-0449">Lipoprotein</keyword>
<feature type="domain" description="ERAP1-like C-terminal" evidence="26">
    <location>
        <begin position="2630"/>
        <end position="2930"/>
    </location>
</feature>
<evidence type="ECO:0000256" key="23">
    <source>
        <dbReference type="PIRSR" id="PIRSR634016-3"/>
    </source>
</evidence>
<keyword evidence="16" id="KW-1133">Transmembrane helix</keyword>
<evidence type="ECO:0000256" key="9">
    <source>
        <dbReference type="ARBA" id="ARBA00022670"/>
    </source>
</evidence>
<name>A0A7R9P2K2_TIMCA</name>
<dbReference type="GO" id="GO:0006508">
    <property type="term" value="P:proteolysis"/>
    <property type="evidence" value="ECO:0007669"/>
    <property type="project" value="UniProtKB-KW"/>
</dbReference>
<feature type="domain" description="Aminopeptidase N-like N-terminal" evidence="27">
    <location>
        <begin position="1180"/>
        <end position="1373"/>
    </location>
</feature>
<dbReference type="GO" id="GO:0098552">
    <property type="term" value="C:side of membrane"/>
    <property type="evidence" value="ECO:0007669"/>
    <property type="project" value="UniProtKB-KW"/>
</dbReference>
<dbReference type="SUPFAM" id="SSF55486">
    <property type="entry name" value="Metalloproteases ('zincins'), catalytic domain"/>
    <property type="match status" value="4"/>
</dbReference>
<dbReference type="CDD" id="cd09601">
    <property type="entry name" value="M1_APN-Q_like"/>
    <property type="match status" value="4"/>
</dbReference>
<dbReference type="InterPro" id="IPR024571">
    <property type="entry name" value="ERAP1-like_C_dom"/>
</dbReference>
<evidence type="ECO:0000256" key="19">
    <source>
        <dbReference type="ARBA" id="ARBA00023157"/>
    </source>
</evidence>
<dbReference type="InterPro" id="IPR014782">
    <property type="entry name" value="Peptidase_M1_dom"/>
</dbReference>
<feature type="domain" description="ERAP1-like C-terminal" evidence="26">
    <location>
        <begin position="824"/>
        <end position="1132"/>
    </location>
</feature>
<evidence type="ECO:0000256" key="6">
    <source>
        <dbReference type="ARBA" id="ARBA00015611"/>
    </source>
</evidence>
<organism evidence="28">
    <name type="scientific">Timema californicum</name>
    <name type="common">California timema</name>
    <name type="synonym">Walking stick</name>
    <dbReference type="NCBI Taxonomy" id="61474"/>
    <lineage>
        <taxon>Eukaryota</taxon>
        <taxon>Metazoa</taxon>
        <taxon>Ecdysozoa</taxon>
        <taxon>Arthropoda</taxon>
        <taxon>Hexapoda</taxon>
        <taxon>Insecta</taxon>
        <taxon>Pterygota</taxon>
        <taxon>Neoptera</taxon>
        <taxon>Polyneoptera</taxon>
        <taxon>Phasmatodea</taxon>
        <taxon>Timematodea</taxon>
        <taxon>Timematoidea</taxon>
        <taxon>Timematidae</taxon>
        <taxon>Timema</taxon>
    </lineage>
</organism>
<dbReference type="GO" id="GO:0005737">
    <property type="term" value="C:cytoplasm"/>
    <property type="evidence" value="ECO:0007669"/>
    <property type="project" value="TreeGrafter"/>
</dbReference>
<dbReference type="FunFam" id="2.60.40.1730:FF:000013">
    <property type="entry name" value="Aminopeptidase"/>
    <property type="match status" value="1"/>
</dbReference>
<evidence type="ECO:0000256" key="10">
    <source>
        <dbReference type="ARBA" id="ARBA00022692"/>
    </source>
</evidence>
<accession>A0A7R9P2K2</accession>
<comment type="catalytic activity">
    <reaction evidence="1">
        <text>Release of an N-terminal amino acid, Xaa-|-Yaa- from a peptide, amide or arylamide. Xaa is preferably Ala, but may be most amino acids including Pro (slow action). When a terminal hydrophobic residue is followed by a prolyl residue, the two may be released as an intact Xaa-Pro dipeptide.</text>
        <dbReference type="EC" id="3.4.11.2"/>
    </reaction>
</comment>
<comment type="similarity">
    <text evidence="4">Belongs to the peptidase M1 family.</text>
</comment>
<dbReference type="GO" id="GO:0016285">
    <property type="term" value="F:alanyl aminopeptidase activity"/>
    <property type="evidence" value="ECO:0007669"/>
    <property type="project" value="UniProtKB-EC"/>
</dbReference>
<dbReference type="InterPro" id="IPR042097">
    <property type="entry name" value="Aminopeptidase_N-like_N_sf"/>
</dbReference>
<evidence type="ECO:0000256" key="7">
    <source>
        <dbReference type="ARBA" id="ARBA00022475"/>
    </source>
</evidence>
<keyword evidence="15" id="KW-0735">Signal-anchor</keyword>
<dbReference type="GO" id="GO:0005886">
    <property type="term" value="C:plasma membrane"/>
    <property type="evidence" value="ECO:0007669"/>
    <property type="project" value="UniProtKB-SubCell"/>
</dbReference>
<dbReference type="FunFam" id="1.10.390.10:FF:000019">
    <property type="entry name" value="Aminopeptidase"/>
    <property type="match status" value="3"/>
</dbReference>
<dbReference type="Pfam" id="PF11838">
    <property type="entry name" value="ERAP1_C"/>
    <property type="match status" value="4"/>
</dbReference>
<keyword evidence="10" id="KW-0812">Transmembrane</keyword>